<proteinExistence type="predicted"/>
<sequence>MMVSTIASRVAKITHRRPSQFPDASAQLMENGDLRIRFPNSLIVRRKSNGEVHNYIDGFANNKEEVRGLQLSKVREVYACLTQLEQCLSRMNPTMKILPMVFSAGPDIVATYNNSPSSILPSTSSQASRFPFSEISSSQQLVPHSAPIPNKPLSSRTTSSLNVRNGVSSDENTAPAATRQKYKARLDPVTGRIVSVQAEDNRKLRCSTSKPDQFIFTDPSISSSEQRFMRNGRVPERASEMLHALLVNLSMANRFGKSNWQDVDRLNLMKVCLKYQKWDERLREMRATYPNIPLGYFTENSCREELERIMSLPTPNVRLDVSNTFVYSRKIIMEKWIDHLKAEVKKSQDSELELYLVKLRSNFSLLKELVTPGITEKRKDELFAILQPIAEQKKNDDSFKRVIGSLNLAATDILSKNPAIDLSNIELPPSKEPDEEMDTGTNDFLTPATSAETYDMSFFSPPRKRLTLAEALAEAVPIPAPPPVPVFEEMPDDFLEPPARSPIREKEMPSSPRKNVVPDSPIKKPTEETSKKRIPAEVLSVESSQVTPYTPEQQALQSPKQDASEASSKQPASSPNKQIVTPSSEQQPTSSGQPIAPSRTAQRTARKIESSVLEVKVEDIKKEEATPSPLLDSTPAPSERPVASSPSLRSRARPRHSSHSSSTTKKNDDSSETLKEETPEPSAVPPRRRLQERSQEPTIPGSSRKRNARKPHEDSPSIPPLSRSESGVDLLAASPLNLPCREIEVQTEITIREAVEEVSIGERRRTRGVQQPVRKGRKSQAPTEAARSMSRASSASTSVIRNQTRHIAVQTSPRFELDEKEIILFHVDIHPKYSLPVADHESTLQQINVETCNEIDRENAARAEQKTEVVDSTEDEEITVVVETDEPAGNKLKSDLGFEVASAMSDHRYVRISAGLRDVTSQSRNRDKTAEAAMKANLMKRWDTIERHPCAEPFREPVPECEEEYGLGIHEKVDLSAIRRDIDTGVVDGLTLFLLRTYRMFSNAVMFNGYDHDVALQAKDIHCSTMKLMVQEIAEKSKKGHPCSVTTYSRDQSIDQEGPSTPLAEREVSIPHSIEGSSTKISRREQSTEGAATPTGSRRLKRQKPAK</sequence>
<feature type="region of interest" description="Disordered" evidence="2">
    <location>
        <begin position="424"/>
        <end position="447"/>
    </location>
</feature>
<dbReference type="Pfam" id="PF18544">
    <property type="entry name" value="Polo_box_3"/>
    <property type="match status" value="1"/>
</dbReference>
<keyword evidence="1" id="KW-0103">Bromodomain</keyword>
<feature type="domain" description="Bromo" evidence="3">
    <location>
        <begin position="927"/>
        <end position="1034"/>
    </location>
</feature>
<evidence type="ECO:0000259" key="3">
    <source>
        <dbReference type="SMART" id="SM00297"/>
    </source>
</evidence>
<dbReference type="AlphaFoldDB" id="A0AAE9IUY2"/>
<gene>
    <name evidence="4" type="ORF">L3Y34_018565</name>
</gene>
<evidence type="ECO:0000313" key="4">
    <source>
        <dbReference type="EMBL" id="ULU06859.1"/>
    </source>
</evidence>
<feature type="compositionally biased region" description="Polar residues" evidence="2">
    <location>
        <begin position="152"/>
        <end position="172"/>
    </location>
</feature>
<feature type="region of interest" description="Disordered" evidence="2">
    <location>
        <begin position="478"/>
        <end position="725"/>
    </location>
</feature>
<evidence type="ECO:0000256" key="2">
    <source>
        <dbReference type="SAM" id="MobiDB-lite"/>
    </source>
</evidence>
<dbReference type="InterPro" id="IPR036427">
    <property type="entry name" value="Bromodomain-like_sf"/>
</dbReference>
<feature type="region of interest" description="Disordered" evidence="2">
    <location>
        <begin position="765"/>
        <end position="799"/>
    </location>
</feature>
<dbReference type="Proteomes" id="UP000827892">
    <property type="component" value="Chromosome II"/>
</dbReference>
<dbReference type="InterPro" id="IPR001487">
    <property type="entry name" value="Bromodomain"/>
</dbReference>
<dbReference type="InterPro" id="IPR047108">
    <property type="entry name" value="Plk4-like_POLO_box_2_sf"/>
</dbReference>
<dbReference type="FunFam" id="3.30.1120.130:FF:000003">
    <property type="entry name" value="Probable serine/threonine-protein kinase zyg-1"/>
    <property type="match status" value="1"/>
</dbReference>
<accession>A0AAE9IUY2</accession>
<evidence type="ECO:0000256" key="1">
    <source>
        <dbReference type="ARBA" id="ARBA00023117"/>
    </source>
</evidence>
<feature type="compositionally biased region" description="Basic and acidic residues" evidence="2">
    <location>
        <begin position="521"/>
        <end position="535"/>
    </location>
</feature>
<dbReference type="EMBL" id="CP090892">
    <property type="protein sequence ID" value="ULU06859.1"/>
    <property type="molecule type" value="Genomic_DNA"/>
</dbReference>
<feature type="compositionally biased region" description="Low complexity" evidence="2">
    <location>
        <begin position="785"/>
        <end position="798"/>
    </location>
</feature>
<dbReference type="Pfam" id="PF00439">
    <property type="entry name" value="Bromodomain"/>
    <property type="match status" value="1"/>
</dbReference>
<dbReference type="Gene3D" id="3.30.1120.130">
    <property type="match status" value="1"/>
</dbReference>
<dbReference type="PANTHER" id="PTHR15398">
    <property type="entry name" value="BROMODOMAIN-CONTAINING PROTEIN 8"/>
    <property type="match status" value="1"/>
</dbReference>
<feature type="compositionally biased region" description="Basic and acidic residues" evidence="2">
    <location>
        <begin position="615"/>
        <end position="625"/>
    </location>
</feature>
<dbReference type="PANTHER" id="PTHR15398:SF4">
    <property type="entry name" value="BROMODOMAIN-CONTAINING PROTEIN 8 ISOFORM X1"/>
    <property type="match status" value="1"/>
</dbReference>
<reference evidence="4 5" key="1">
    <citation type="submission" date="2022-05" db="EMBL/GenBank/DDBJ databases">
        <title>Chromosome-level reference genomes for two strains of Caenorhabditis briggsae: an improved platform for comparative genomics.</title>
        <authorList>
            <person name="Stevens L."/>
            <person name="Andersen E.C."/>
        </authorList>
    </citation>
    <scope>NUCLEOTIDE SEQUENCE [LARGE SCALE GENOMIC DNA]</scope>
    <source>
        <strain evidence="4">QX1410_ONT</strain>
        <tissue evidence="4">Whole-organism</tissue>
    </source>
</reference>
<protein>
    <recommendedName>
        <fullName evidence="3">Bromo domain-containing protein</fullName>
    </recommendedName>
</protein>
<organism evidence="4 5">
    <name type="scientific">Caenorhabditis briggsae</name>
    <dbReference type="NCBI Taxonomy" id="6238"/>
    <lineage>
        <taxon>Eukaryota</taxon>
        <taxon>Metazoa</taxon>
        <taxon>Ecdysozoa</taxon>
        <taxon>Nematoda</taxon>
        <taxon>Chromadorea</taxon>
        <taxon>Rhabditida</taxon>
        <taxon>Rhabditina</taxon>
        <taxon>Rhabditomorpha</taxon>
        <taxon>Rhabditoidea</taxon>
        <taxon>Rhabditidae</taxon>
        <taxon>Peloderinae</taxon>
        <taxon>Caenorhabditis</taxon>
    </lineage>
</organism>
<dbReference type="SUPFAM" id="SSF47370">
    <property type="entry name" value="Bromodomain"/>
    <property type="match status" value="1"/>
</dbReference>
<name>A0AAE9IUY2_CAEBR</name>
<dbReference type="SMART" id="SM00297">
    <property type="entry name" value="BROMO"/>
    <property type="match status" value="1"/>
</dbReference>
<feature type="region of interest" description="Disordered" evidence="2">
    <location>
        <begin position="136"/>
        <end position="179"/>
    </location>
</feature>
<evidence type="ECO:0000313" key="5">
    <source>
        <dbReference type="Proteomes" id="UP000827892"/>
    </source>
</evidence>
<feature type="region of interest" description="Disordered" evidence="2">
    <location>
        <begin position="1039"/>
        <end position="1107"/>
    </location>
</feature>
<feature type="compositionally biased region" description="Polar residues" evidence="2">
    <location>
        <begin position="541"/>
        <end position="603"/>
    </location>
</feature>
<dbReference type="Gene3D" id="1.20.920.10">
    <property type="entry name" value="Bromodomain-like"/>
    <property type="match status" value="1"/>
</dbReference>
<feature type="compositionally biased region" description="Basic and acidic residues" evidence="2">
    <location>
        <begin position="665"/>
        <end position="678"/>
    </location>
</feature>
<dbReference type="InterPro" id="IPR040734">
    <property type="entry name" value="Zyg-1_PB2"/>
</dbReference>
<feature type="compositionally biased region" description="Basic residues" evidence="2">
    <location>
        <begin position="1098"/>
        <end position="1107"/>
    </location>
</feature>